<sequence length="296" mass="33241">MAKIRKFIDIGANLTDAMYSGIYNGGKKHEPDLQHVLKRSWDAGLSKIIITGGNLEESKKALELANTDDRLYSTVGCHPTRCGEFEQNSDEYLEKLKNIASSGKGKVVAIGECGLDYDRTHFLYLECQLKLSETLHLPLFLHCRSAANDLYNILVKYNNLKGVVHSFDGTPDEADRFIGLGFYIGLNGCSLKSEENLSTVKTLPANKILIETDCPWCEIRPTHAGYKFITKENLSATSVKKEKWKPDCMVKSRNEPNNIRQILDVLSAARNEDPDELSNTIYENTTNLFFSGEHVK</sequence>
<keyword evidence="3 7" id="KW-0479">Metal-binding</keyword>
<feature type="binding site" evidence="7">
    <location>
        <position position="213"/>
    </location>
    <ligand>
        <name>a divalent metal cation</name>
        <dbReference type="ChEBI" id="CHEBI:60240"/>
        <label>1</label>
    </ligand>
</feature>
<dbReference type="Proteomes" id="UP001162162">
    <property type="component" value="Unassembled WGS sequence"/>
</dbReference>
<reference evidence="8" key="1">
    <citation type="journal article" date="2023" name="Insect Mol. Biol.">
        <title>Genome sequencing provides insights into the evolution of gene families encoding plant cell wall-degrading enzymes in longhorned beetles.</title>
        <authorList>
            <person name="Shin N.R."/>
            <person name="Okamura Y."/>
            <person name="Kirsch R."/>
            <person name="Pauchet Y."/>
        </authorList>
    </citation>
    <scope>NUCLEOTIDE SEQUENCE</scope>
    <source>
        <strain evidence="8">AMC_N1</strain>
    </source>
</reference>
<dbReference type="Pfam" id="PF01026">
    <property type="entry name" value="TatD_DNase"/>
    <property type="match status" value="1"/>
</dbReference>
<dbReference type="InterPro" id="IPR050891">
    <property type="entry name" value="TatD-type_Hydrolase"/>
</dbReference>
<dbReference type="CDD" id="cd01310">
    <property type="entry name" value="TatD_DNAse"/>
    <property type="match status" value="1"/>
</dbReference>
<dbReference type="GO" id="GO:0008296">
    <property type="term" value="F:3'-5'-DNA exonuclease activity"/>
    <property type="evidence" value="ECO:0007669"/>
    <property type="project" value="TreeGrafter"/>
</dbReference>
<comment type="function">
    <text evidence="6">Deoxyribonuclease which catalyzes (in vitro) the decatenation of kinetoplast DNA, which are circular DNA catenated to each other, producing linear DNA molecules. Plays an important role in chromosomal segregation and cell cycle progression during eye development probably via its DNA decatenation activity.</text>
</comment>
<proteinExistence type="inferred from homology"/>
<evidence type="ECO:0000313" key="9">
    <source>
        <dbReference type="Proteomes" id="UP001162162"/>
    </source>
</evidence>
<comment type="caution">
    <text evidence="8">The sequence shown here is derived from an EMBL/GenBank/DDBJ whole genome shotgun (WGS) entry which is preliminary data.</text>
</comment>
<evidence type="ECO:0000256" key="7">
    <source>
        <dbReference type="PIRSR" id="PIRSR005902-1"/>
    </source>
</evidence>
<keyword evidence="9" id="KW-1185">Reference proteome</keyword>
<dbReference type="InterPro" id="IPR032466">
    <property type="entry name" value="Metal_Hydrolase"/>
</dbReference>
<organism evidence="8 9">
    <name type="scientific">Aromia moschata</name>
    <dbReference type="NCBI Taxonomy" id="1265417"/>
    <lineage>
        <taxon>Eukaryota</taxon>
        <taxon>Metazoa</taxon>
        <taxon>Ecdysozoa</taxon>
        <taxon>Arthropoda</taxon>
        <taxon>Hexapoda</taxon>
        <taxon>Insecta</taxon>
        <taxon>Pterygota</taxon>
        <taxon>Neoptera</taxon>
        <taxon>Endopterygota</taxon>
        <taxon>Coleoptera</taxon>
        <taxon>Polyphaga</taxon>
        <taxon>Cucujiformia</taxon>
        <taxon>Chrysomeloidea</taxon>
        <taxon>Cerambycidae</taxon>
        <taxon>Cerambycinae</taxon>
        <taxon>Callichromatini</taxon>
        <taxon>Aromia</taxon>
    </lineage>
</organism>
<dbReference type="PIRSF" id="PIRSF005902">
    <property type="entry name" value="DNase_TatD"/>
    <property type="match status" value="1"/>
</dbReference>
<keyword evidence="2" id="KW-0540">Nuclease</keyword>
<dbReference type="EMBL" id="JAPWTK010000016">
    <property type="protein sequence ID" value="KAJ8958633.1"/>
    <property type="molecule type" value="Genomic_DNA"/>
</dbReference>
<dbReference type="GO" id="GO:0046872">
    <property type="term" value="F:metal ion binding"/>
    <property type="evidence" value="ECO:0007669"/>
    <property type="project" value="UniProtKB-KW"/>
</dbReference>
<evidence type="ECO:0000256" key="2">
    <source>
        <dbReference type="ARBA" id="ARBA00022722"/>
    </source>
</evidence>
<evidence type="ECO:0000256" key="3">
    <source>
        <dbReference type="ARBA" id="ARBA00022723"/>
    </source>
</evidence>
<feature type="binding site" evidence="7">
    <location>
        <position position="142"/>
    </location>
    <ligand>
        <name>a divalent metal cation</name>
        <dbReference type="ChEBI" id="CHEBI:60240"/>
        <label>2</label>
    </ligand>
</feature>
<evidence type="ECO:0000256" key="5">
    <source>
        <dbReference type="ARBA" id="ARBA00039767"/>
    </source>
</evidence>
<evidence type="ECO:0000313" key="8">
    <source>
        <dbReference type="EMBL" id="KAJ8958633.1"/>
    </source>
</evidence>
<evidence type="ECO:0000256" key="1">
    <source>
        <dbReference type="ARBA" id="ARBA00009275"/>
    </source>
</evidence>
<feature type="binding site" evidence="7">
    <location>
        <position position="165"/>
    </location>
    <ligand>
        <name>a divalent metal cation</name>
        <dbReference type="ChEBI" id="CHEBI:60240"/>
        <label>2</label>
    </ligand>
</feature>
<comment type="similarity">
    <text evidence="1">Belongs to the metallo-dependent hydrolases superfamily. TatD-type hydrolase family.</text>
</comment>
<dbReference type="AlphaFoldDB" id="A0AAV8Z640"/>
<dbReference type="InterPro" id="IPR018228">
    <property type="entry name" value="DNase_TatD-rel_CS"/>
</dbReference>
<gene>
    <name evidence="8" type="ORF">NQ318_016358</name>
</gene>
<keyword evidence="4" id="KW-0378">Hydrolase</keyword>
<dbReference type="InterPro" id="IPR001130">
    <property type="entry name" value="TatD-like"/>
</dbReference>
<protein>
    <recommendedName>
        <fullName evidence="5">Deoxyribonuclease TATDN1</fullName>
    </recommendedName>
</protein>
<evidence type="ECO:0000256" key="6">
    <source>
        <dbReference type="ARBA" id="ARBA00045223"/>
    </source>
</evidence>
<dbReference type="PROSITE" id="PS01091">
    <property type="entry name" value="TATD_3"/>
    <property type="match status" value="1"/>
</dbReference>
<dbReference type="GO" id="GO:0005829">
    <property type="term" value="C:cytosol"/>
    <property type="evidence" value="ECO:0007669"/>
    <property type="project" value="TreeGrafter"/>
</dbReference>
<evidence type="ECO:0000256" key="4">
    <source>
        <dbReference type="ARBA" id="ARBA00022801"/>
    </source>
</evidence>
<accession>A0AAV8Z640</accession>
<name>A0AAV8Z640_9CUCU</name>
<feature type="binding site" evidence="7">
    <location>
        <position position="112"/>
    </location>
    <ligand>
        <name>a divalent metal cation</name>
        <dbReference type="ChEBI" id="CHEBI:60240"/>
        <label>1</label>
    </ligand>
</feature>
<dbReference type="PANTHER" id="PTHR10060:SF15">
    <property type="entry name" value="DEOXYRIBONUCLEASE TATDN1"/>
    <property type="match status" value="1"/>
</dbReference>
<dbReference type="SUPFAM" id="SSF51556">
    <property type="entry name" value="Metallo-dependent hydrolases"/>
    <property type="match status" value="1"/>
</dbReference>
<dbReference type="PANTHER" id="PTHR10060">
    <property type="entry name" value="TATD FAMILY DEOXYRIBONUCLEASE"/>
    <property type="match status" value="1"/>
</dbReference>
<dbReference type="Gene3D" id="3.20.20.140">
    <property type="entry name" value="Metal-dependent hydrolases"/>
    <property type="match status" value="1"/>
</dbReference>